<protein>
    <submittedName>
        <fullName evidence="7">DgyrCDS7768</fullName>
    </submittedName>
</protein>
<dbReference type="SMART" id="SM00333">
    <property type="entry name" value="TUDOR"/>
    <property type="match status" value="2"/>
</dbReference>
<feature type="zinc finger region" description="C3H1-type" evidence="4">
    <location>
        <begin position="611"/>
        <end position="639"/>
    </location>
</feature>
<dbReference type="Pfam" id="PF00567">
    <property type="entry name" value="TUDOR"/>
    <property type="match status" value="3"/>
</dbReference>
<evidence type="ECO:0000256" key="1">
    <source>
        <dbReference type="ARBA" id="ARBA00022723"/>
    </source>
</evidence>
<dbReference type="PROSITE" id="PS50103">
    <property type="entry name" value="ZF_C3H1"/>
    <property type="match status" value="1"/>
</dbReference>
<gene>
    <name evidence="7" type="ORF">DGYR_LOCUS7411</name>
</gene>
<dbReference type="SUPFAM" id="SSF90229">
    <property type="entry name" value="CCCH zinc finger"/>
    <property type="match status" value="1"/>
</dbReference>
<dbReference type="SUPFAM" id="SSF63748">
    <property type="entry name" value="Tudor/PWWP/MBT"/>
    <property type="match status" value="3"/>
</dbReference>
<dbReference type="PROSITE" id="PS50304">
    <property type="entry name" value="TUDOR"/>
    <property type="match status" value="1"/>
</dbReference>
<organism evidence="7 8">
    <name type="scientific">Dimorphilus gyrociliatus</name>
    <dbReference type="NCBI Taxonomy" id="2664684"/>
    <lineage>
        <taxon>Eukaryota</taxon>
        <taxon>Metazoa</taxon>
        <taxon>Spiralia</taxon>
        <taxon>Lophotrochozoa</taxon>
        <taxon>Annelida</taxon>
        <taxon>Polychaeta</taxon>
        <taxon>Polychaeta incertae sedis</taxon>
        <taxon>Dinophilidae</taxon>
        <taxon>Dimorphilus</taxon>
    </lineage>
</organism>
<evidence type="ECO:0000256" key="2">
    <source>
        <dbReference type="ARBA" id="ARBA00022771"/>
    </source>
</evidence>
<dbReference type="Proteomes" id="UP000549394">
    <property type="component" value="Unassembled WGS sequence"/>
</dbReference>
<dbReference type="OrthoDB" id="10069557at2759"/>
<dbReference type="InterPro" id="IPR036855">
    <property type="entry name" value="Znf_CCCH_sf"/>
</dbReference>
<sequence length="861" mass="99423">MQNTDNYTSSSSSKTDELLSNNSFMLKVSKSYQITMKAESHGLLIIWLKFSHKSVQLFERKLKAYIKTMSVKEDALNFNLGMKVLAKYSDKLYYRALIVALTKSRATVFFIDKGKFLTVPIADLTELPKQFSQMPCLVFPATYGYKFFDCNKVCQLLRNYCIDKKLKLFARVKSIKETIAVIETYWKTSNGEEIKLLDKLSNVTSHLPCEIDDIQTIMKHKYEQSLEAIKQDDKQNLTYMDWRKFFANIMKRPIMLGRGRVQLKKKQFSNGKTKDEDTADRTAIEKNLHFTEYKQINSGKKLFKDLVSSVVPIEKKDYVNSWMNDDIKAFDEVNGLDYDKESLNNQKVTWNKRIEGLQKPTIAELQFRQQLESFIITPKYVEDFCHNNILTCLISSVQLPNIIWCQTTGGHYNKILEALKQDQLKSPLNLLNYVTPKKGTILGVTFCDELYRIKIFHKVKQGFLKVLFIDWGCEEVVNPKNCFLLSIETASLPALAFPISVNNITLSEESKEFLEGLDKSCAAIEIVKTNFSPTVENPLLVEFCVKTIDDDSSSFKPLEELLVENGFITKKTSAIDEWEADVMSDEFHSLKNSYEVDIDNPSTVLYNHSTNKHSQACIQFTKRGWCPRGQFCKFEHEKMHSTFTSDVKVIQQPTWKHKTANRVFIVYVTAYSSPSRMFLKILDLKGVQNNDSSRLFKTLSELEHKIRNTLQKRKNTLELLTTGEYVAFDSKTLSRPIRGLVVGISDYLGSKGQCETYEFKIFAIDYGFEECVDERNIFPLNDQFIHFPPSCIEASLKVRSKNGKWSSTDKDLLQNRLKSSGPHLIEICEKICNKYYIEMFDGRDGMDMKKWCLLNLNAYML</sequence>
<dbReference type="Gene3D" id="2.30.30.140">
    <property type="match status" value="3"/>
</dbReference>
<keyword evidence="2 4" id="KW-0863">Zinc-finger</keyword>
<evidence type="ECO:0000313" key="8">
    <source>
        <dbReference type="Proteomes" id="UP000549394"/>
    </source>
</evidence>
<accession>A0A7I8VT38</accession>
<keyword evidence="3 4" id="KW-0862">Zinc</keyword>
<dbReference type="Gene3D" id="2.40.50.90">
    <property type="match status" value="2"/>
</dbReference>
<dbReference type="GO" id="GO:0008270">
    <property type="term" value="F:zinc ion binding"/>
    <property type="evidence" value="ECO:0007669"/>
    <property type="project" value="UniProtKB-KW"/>
</dbReference>
<reference evidence="7 8" key="1">
    <citation type="submission" date="2020-08" db="EMBL/GenBank/DDBJ databases">
        <authorList>
            <person name="Hejnol A."/>
        </authorList>
    </citation>
    <scope>NUCLEOTIDE SEQUENCE [LARGE SCALE GENOMIC DNA]</scope>
</reference>
<feature type="domain" description="C3H1-type" evidence="5">
    <location>
        <begin position="611"/>
        <end position="639"/>
    </location>
</feature>
<keyword evidence="8" id="KW-1185">Reference proteome</keyword>
<dbReference type="EMBL" id="CAJFCJ010000009">
    <property type="protein sequence ID" value="CAD5119126.1"/>
    <property type="molecule type" value="Genomic_DNA"/>
</dbReference>
<evidence type="ECO:0000256" key="3">
    <source>
        <dbReference type="ARBA" id="ARBA00022833"/>
    </source>
</evidence>
<proteinExistence type="predicted"/>
<feature type="domain" description="Tudor" evidence="6">
    <location>
        <begin position="77"/>
        <end position="134"/>
    </location>
</feature>
<dbReference type="AlphaFoldDB" id="A0A7I8VT38"/>
<name>A0A7I8VT38_9ANNE</name>
<dbReference type="PANTHER" id="PTHR16442">
    <property type="entry name" value="RING FINGER PROTEIN 17"/>
    <property type="match status" value="1"/>
</dbReference>
<dbReference type="InterPro" id="IPR035437">
    <property type="entry name" value="SNase_OB-fold_sf"/>
</dbReference>
<evidence type="ECO:0000259" key="5">
    <source>
        <dbReference type="PROSITE" id="PS50103"/>
    </source>
</evidence>
<dbReference type="PANTHER" id="PTHR16442:SF1">
    <property type="entry name" value="RING FINGER PROTEIN 17"/>
    <property type="match status" value="1"/>
</dbReference>
<keyword evidence="1 4" id="KW-0479">Metal-binding</keyword>
<dbReference type="InterPro" id="IPR000571">
    <property type="entry name" value="Znf_CCCH"/>
</dbReference>
<evidence type="ECO:0000256" key="4">
    <source>
        <dbReference type="PROSITE-ProRule" id="PRU00723"/>
    </source>
</evidence>
<evidence type="ECO:0000259" key="6">
    <source>
        <dbReference type="PROSITE" id="PS50304"/>
    </source>
</evidence>
<evidence type="ECO:0000313" key="7">
    <source>
        <dbReference type="EMBL" id="CAD5119126.1"/>
    </source>
</evidence>
<comment type="caution">
    <text evidence="7">The sequence shown here is derived from an EMBL/GenBank/DDBJ whole genome shotgun (WGS) entry which is preliminary data.</text>
</comment>
<dbReference type="InterPro" id="IPR002999">
    <property type="entry name" value="Tudor"/>
</dbReference>